<comment type="caution">
    <text evidence="4">The sequence shown here is derived from an EMBL/GenBank/DDBJ whole genome shotgun (WGS) entry which is preliminary data.</text>
</comment>
<gene>
    <name evidence="4" type="ORF">A6M21_06835</name>
</gene>
<dbReference type="CDD" id="cd00431">
    <property type="entry name" value="cysteine_hydrolases"/>
    <property type="match status" value="1"/>
</dbReference>
<reference evidence="4 5" key="1">
    <citation type="submission" date="2016-04" db="EMBL/GenBank/DDBJ databases">
        <authorList>
            <person name="Evans L.H."/>
            <person name="Alamgir A."/>
            <person name="Owens N."/>
            <person name="Weber N.D."/>
            <person name="Virtaneva K."/>
            <person name="Barbian K."/>
            <person name="Babar A."/>
            <person name="Rosenke K."/>
        </authorList>
    </citation>
    <scope>NUCLEOTIDE SEQUENCE [LARGE SCALE GENOMIC DNA]</scope>
    <source>
        <strain evidence="4 5">LMa1</strain>
    </source>
</reference>
<accession>A0A1B7LGR9</accession>
<evidence type="ECO:0000256" key="1">
    <source>
        <dbReference type="ARBA" id="ARBA00006336"/>
    </source>
</evidence>
<evidence type="ECO:0000313" key="5">
    <source>
        <dbReference type="Proteomes" id="UP000078532"/>
    </source>
</evidence>
<evidence type="ECO:0000259" key="3">
    <source>
        <dbReference type="Pfam" id="PF00857"/>
    </source>
</evidence>
<dbReference type="GO" id="GO:0016787">
    <property type="term" value="F:hydrolase activity"/>
    <property type="evidence" value="ECO:0007669"/>
    <property type="project" value="UniProtKB-KW"/>
</dbReference>
<dbReference type="InterPro" id="IPR050272">
    <property type="entry name" value="Isochorismatase-like_hydrls"/>
</dbReference>
<dbReference type="PANTHER" id="PTHR43540">
    <property type="entry name" value="PEROXYUREIDOACRYLATE/UREIDOACRYLATE AMIDOHYDROLASE-RELATED"/>
    <property type="match status" value="1"/>
</dbReference>
<comment type="similarity">
    <text evidence="1">Belongs to the isochorismatase family.</text>
</comment>
<keyword evidence="5" id="KW-1185">Reference proteome</keyword>
<keyword evidence="2" id="KW-0378">Hydrolase</keyword>
<dbReference type="STRING" id="1838280.A6M21_06835"/>
<dbReference type="InterPro" id="IPR000868">
    <property type="entry name" value="Isochorismatase-like_dom"/>
</dbReference>
<sequence length="177" mass="19788">MLKDNLGDVSRPGIGQQAAVILPRLQWLLASARDRGWRVIYACDSFFPEDFIFRGRMKAHALRGTSGAGIIDDLRPQPGDLVLEKRLFSAFARTDLDLTLRYKGIEEVGVTGISTPYCVLLTALDAVGNGFRAVILEDCCAAHKEEVHRATLDIYRQNPLYPLLRVIKAEDFLAENR</sequence>
<dbReference type="PANTHER" id="PTHR43540:SF6">
    <property type="entry name" value="ISOCHORISMATASE-LIKE DOMAIN-CONTAINING PROTEIN"/>
    <property type="match status" value="1"/>
</dbReference>
<dbReference type="Gene3D" id="3.40.50.850">
    <property type="entry name" value="Isochorismatase-like"/>
    <property type="match status" value="1"/>
</dbReference>
<feature type="domain" description="Isochorismatase-like" evidence="3">
    <location>
        <begin position="17"/>
        <end position="157"/>
    </location>
</feature>
<dbReference type="Pfam" id="PF00857">
    <property type="entry name" value="Isochorismatase"/>
    <property type="match status" value="1"/>
</dbReference>
<proteinExistence type="inferred from homology"/>
<name>A0A1B7LGR9_9FIRM</name>
<evidence type="ECO:0000256" key="2">
    <source>
        <dbReference type="ARBA" id="ARBA00022801"/>
    </source>
</evidence>
<protein>
    <recommendedName>
        <fullName evidence="3">Isochorismatase-like domain-containing protein</fullName>
    </recommendedName>
</protein>
<evidence type="ECO:0000313" key="4">
    <source>
        <dbReference type="EMBL" id="OAT85302.1"/>
    </source>
</evidence>
<dbReference type="EMBL" id="LYVF01000069">
    <property type="protein sequence ID" value="OAT85302.1"/>
    <property type="molecule type" value="Genomic_DNA"/>
</dbReference>
<dbReference type="SUPFAM" id="SSF52499">
    <property type="entry name" value="Isochorismatase-like hydrolases"/>
    <property type="match status" value="1"/>
</dbReference>
<dbReference type="Proteomes" id="UP000078532">
    <property type="component" value="Unassembled WGS sequence"/>
</dbReference>
<dbReference type="InterPro" id="IPR036380">
    <property type="entry name" value="Isochorismatase-like_sf"/>
</dbReference>
<organism evidence="4 5">
    <name type="scientific">Desulfotomaculum copahuensis</name>
    <dbReference type="NCBI Taxonomy" id="1838280"/>
    <lineage>
        <taxon>Bacteria</taxon>
        <taxon>Bacillati</taxon>
        <taxon>Bacillota</taxon>
        <taxon>Clostridia</taxon>
        <taxon>Eubacteriales</taxon>
        <taxon>Desulfotomaculaceae</taxon>
        <taxon>Desulfotomaculum</taxon>
    </lineage>
</organism>
<dbReference type="AlphaFoldDB" id="A0A1B7LGR9"/>